<gene>
    <name evidence="1" type="ORF">AAFF_G00306750</name>
</gene>
<accession>A0AAD7R8M7</accession>
<name>A0AAD7R8M7_9TELE</name>
<protein>
    <submittedName>
        <fullName evidence="1">Uncharacterized protein</fullName>
    </submittedName>
</protein>
<organism evidence="1 2">
    <name type="scientific">Aldrovandia affinis</name>
    <dbReference type="NCBI Taxonomy" id="143900"/>
    <lineage>
        <taxon>Eukaryota</taxon>
        <taxon>Metazoa</taxon>
        <taxon>Chordata</taxon>
        <taxon>Craniata</taxon>
        <taxon>Vertebrata</taxon>
        <taxon>Euteleostomi</taxon>
        <taxon>Actinopterygii</taxon>
        <taxon>Neopterygii</taxon>
        <taxon>Teleostei</taxon>
        <taxon>Notacanthiformes</taxon>
        <taxon>Halosauridae</taxon>
        <taxon>Aldrovandia</taxon>
    </lineage>
</organism>
<evidence type="ECO:0000313" key="2">
    <source>
        <dbReference type="Proteomes" id="UP001221898"/>
    </source>
</evidence>
<sequence>METVCGKEEGVGDYTDTLDMFSEIQEKASPQEKTQWVEYGAFRQEFTDKGGKVLCRGTPGINTWLLMPLERTRKHTPHSLDDFKAELLHRTTQLKFAERLPFAAWWSTLGKTRIIFLNMWN</sequence>
<dbReference type="Proteomes" id="UP001221898">
    <property type="component" value="Unassembled WGS sequence"/>
</dbReference>
<comment type="caution">
    <text evidence="1">The sequence shown here is derived from an EMBL/GenBank/DDBJ whole genome shotgun (WGS) entry which is preliminary data.</text>
</comment>
<reference evidence="1" key="1">
    <citation type="journal article" date="2023" name="Science">
        <title>Genome structures resolve the early diversification of teleost fishes.</title>
        <authorList>
            <person name="Parey E."/>
            <person name="Louis A."/>
            <person name="Montfort J."/>
            <person name="Bouchez O."/>
            <person name="Roques C."/>
            <person name="Iampietro C."/>
            <person name="Lluch J."/>
            <person name="Castinel A."/>
            <person name="Donnadieu C."/>
            <person name="Desvignes T."/>
            <person name="Floi Bucao C."/>
            <person name="Jouanno E."/>
            <person name="Wen M."/>
            <person name="Mejri S."/>
            <person name="Dirks R."/>
            <person name="Jansen H."/>
            <person name="Henkel C."/>
            <person name="Chen W.J."/>
            <person name="Zahm M."/>
            <person name="Cabau C."/>
            <person name="Klopp C."/>
            <person name="Thompson A.W."/>
            <person name="Robinson-Rechavi M."/>
            <person name="Braasch I."/>
            <person name="Lecointre G."/>
            <person name="Bobe J."/>
            <person name="Postlethwait J.H."/>
            <person name="Berthelot C."/>
            <person name="Roest Crollius H."/>
            <person name="Guiguen Y."/>
        </authorList>
    </citation>
    <scope>NUCLEOTIDE SEQUENCE</scope>
    <source>
        <strain evidence="1">NC1722</strain>
    </source>
</reference>
<dbReference type="AlphaFoldDB" id="A0AAD7R8M7"/>
<proteinExistence type="predicted"/>
<evidence type="ECO:0000313" key="1">
    <source>
        <dbReference type="EMBL" id="KAJ8371610.1"/>
    </source>
</evidence>
<dbReference type="EMBL" id="JAINUG010000441">
    <property type="protein sequence ID" value="KAJ8371610.1"/>
    <property type="molecule type" value="Genomic_DNA"/>
</dbReference>
<keyword evidence="2" id="KW-1185">Reference proteome</keyword>